<dbReference type="PANTHER" id="PTHR11654">
    <property type="entry name" value="OLIGOPEPTIDE TRANSPORTER-RELATED"/>
    <property type="match status" value="1"/>
</dbReference>
<dbReference type="Pfam" id="PF00854">
    <property type="entry name" value="PTR2"/>
    <property type="match status" value="1"/>
</dbReference>
<evidence type="ECO:0000256" key="5">
    <source>
        <dbReference type="ARBA" id="ARBA00023136"/>
    </source>
</evidence>
<dbReference type="InterPro" id="IPR036259">
    <property type="entry name" value="MFS_trans_sf"/>
</dbReference>
<dbReference type="SUPFAM" id="SSF103473">
    <property type="entry name" value="MFS general substrate transporter"/>
    <property type="match status" value="1"/>
</dbReference>
<dbReference type="AlphaFoldDB" id="A0A7J6WW80"/>
<dbReference type="GO" id="GO:0022857">
    <property type="term" value="F:transmembrane transporter activity"/>
    <property type="evidence" value="ECO:0007669"/>
    <property type="project" value="InterPro"/>
</dbReference>
<dbReference type="Gene3D" id="1.20.1250.20">
    <property type="entry name" value="MFS general substrate transporter like domains"/>
    <property type="match status" value="1"/>
</dbReference>
<comment type="caution">
    <text evidence="7">The sequence shown here is derived from an EMBL/GenBank/DDBJ whole genome shotgun (WGS) entry which is preliminary data.</text>
</comment>
<dbReference type="GO" id="GO:0006857">
    <property type="term" value="P:oligopeptide transport"/>
    <property type="evidence" value="ECO:0007669"/>
    <property type="project" value="InterPro"/>
</dbReference>
<evidence type="ECO:0000256" key="2">
    <source>
        <dbReference type="ARBA" id="ARBA00005982"/>
    </source>
</evidence>
<feature type="transmembrane region" description="Helical" evidence="6">
    <location>
        <begin position="184"/>
        <end position="206"/>
    </location>
</feature>
<accession>A0A7J6WW80</accession>
<feature type="transmembrane region" description="Helical" evidence="6">
    <location>
        <begin position="411"/>
        <end position="431"/>
    </location>
</feature>
<feature type="transmembrane region" description="Helical" evidence="6">
    <location>
        <begin position="100"/>
        <end position="123"/>
    </location>
</feature>
<feature type="transmembrane region" description="Helical" evidence="6">
    <location>
        <begin position="495"/>
        <end position="517"/>
    </location>
</feature>
<feature type="transmembrane region" description="Helical" evidence="6">
    <location>
        <begin position="337"/>
        <end position="360"/>
    </location>
</feature>
<name>A0A7J6WW80_THATH</name>
<feature type="transmembrane region" description="Helical" evidence="6">
    <location>
        <begin position="451"/>
        <end position="474"/>
    </location>
</feature>
<evidence type="ECO:0000256" key="1">
    <source>
        <dbReference type="ARBA" id="ARBA00004141"/>
    </source>
</evidence>
<keyword evidence="4 6" id="KW-1133">Transmembrane helix</keyword>
<feature type="transmembrane region" description="Helical" evidence="6">
    <location>
        <begin position="372"/>
        <end position="391"/>
    </location>
</feature>
<keyword evidence="3 6" id="KW-0812">Transmembrane</keyword>
<comment type="subcellular location">
    <subcellularLocation>
        <location evidence="1">Membrane</location>
        <topology evidence="1">Multi-pass membrane protein</topology>
    </subcellularLocation>
</comment>
<evidence type="ECO:0000313" key="7">
    <source>
        <dbReference type="EMBL" id="KAF5201691.1"/>
    </source>
</evidence>
<organism evidence="7 8">
    <name type="scientific">Thalictrum thalictroides</name>
    <name type="common">Rue-anemone</name>
    <name type="synonym">Anemone thalictroides</name>
    <dbReference type="NCBI Taxonomy" id="46969"/>
    <lineage>
        <taxon>Eukaryota</taxon>
        <taxon>Viridiplantae</taxon>
        <taxon>Streptophyta</taxon>
        <taxon>Embryophyta</taxon>
        <taxon>Tracheophyta</taxon>
        <taxon>Spermatophyta</taxon>
        <taxon>Magnoliopsida</taxon>
        <taxon>Ranunculales</taxon>
        <taxon>Ranunculaceae</taxon>
        <taxon>Thalictroideae</taxon>
        <taxon>Thalictrum</taxon>
    </lineage>
</organism>
<gene>
    <name evidence="7" type="ORF">FRX31_008725</name>
</gene>
<dbReference type="Proteomes" id="UP000554482">
    <property type="component" value="Unassembled WGS sequence"/>
</dbReference>
<feature type="transmembrane region" description="Helical" evidence="6">
    <location>
        <begin position="37"/>
        <end position="62"/>
    </location>
</feature>
<sequence>MASKELPASGDEYTHDVVEPVECVGLQTRGGWTTFPFITVSALGLSIAAAGWTTNLIVYLIQKFNIKSIHATEIYNVVNGCTSFFPIVGAIIADSFVGNYFVILGSSILSLLGLVLLTLTATLDSLRPNDCKEDLQTCEASSQFQLAILFSAITLVSIGIGGTRFTLATMGADQFDKRKNQGTFFNWYFFTFTLATIIGITAIVYVEDNVSWGLGYILCLAINAIGLAIFICGKRYYRHIKPMGSPFTSIARVIVATIRKKKVLLSSESKDYYYGDIKGTLFPAVLGLTSRFRFLNRAAMKVEGDAHQQQGKLSESWSLCTVQQVEDFKSLIKICPLWSSSIFLHTPIAIQMSLMVLQALAMDRHVGPHFRIPSSSFLVFTLLATAIALSIFDRYLFPMWKKLTHRSMTPLVRIGIGHVLNIIGMACSALVESRRLHVVRNHNLTHQPSSVTVTPMSALWLIGPLAIVGVGEAFHFPGQVSLYYQEFPTSLKSTATAMISLVIAVAFYLSTALIDLIQRITGWLPDNINEGRIDNVFWMLVIIGVINFGYYSTCAMLYKYNNVENSEQKSETLVIDDA</sequence>
<proteinExistence type="inferred from homology"/>
<feature type="transmembrane region" description="Helical" evidence="6">
    <location>
        <begin position="74"/>
        <end position="93"/>
    </location>
</feature>
<reference evidence="7 8" key="1">
    <citation type="submission" date="2020-06" db="EMBL/GenBank/DDBJ databases">
        <title>Transcriptomic and genomic resources for Thalictrum thalictroides and T. hernandezii: Facilitating candidate gene discovery in an emerging model plant lineage.</title>
        <authorList>
            <person name="Arias T."/>
            <person name="Riano-Pachon D.M."/>
            <person name="Di Stilio V.S."/>
        </authorList>
    </citation>
    <scope>NUCLEOTIDE SEQUENCE [LARGE SCALE GENOMIC DNA]</scope>
    <source>
        <strain evidence="8">cv. WT478/WT964</strain>
        <tissue evidence="7">Leaves</tissue>
    </source>
</reference>
<dbReference type="GO" id="GO:0016020">
    <property type="term" value="C:membrane"/>
    <property type="evidence" value="ECO:0007669"/>
    <property type="project" value="UniProtKB-SubCell"/>
</dbReference>
<feature type="transmembrane region" description="Helical" evidence="6">
    <location>
        <begin position="143"/>
        <end position="163"/>
    </location>
</feature>
<evidence type="ECO:0000256" key="6">
    <source>
        <dbReference type="SAM" id="Phobius"/>
    </source>
</evidence>
<dbReference type="PROSITE" id="PS01022">
    <property type="entry name" value="PTR2_1"/>
    <property type="match status" value="1"/>
</dbReference>
<feature type="transmembrane region" description="Helical" evidence="6">
    <location>
        <begin position="212"/>
        <end position="233"/>
    </location>
</feature>
<evidence type="ECO:0000313" key="8">
    <source>
        <dbReference type="Proteomes" id="UP000554482"/>
    </source>
</evidence>
<dbReference type="InterPro" id="IPR018456">
    <property type="entry name" value="PTR2_symporter_CS"/>
</dbReference>
<dbReference type="InterPro" id="IPR000109">
    <property type="entry name" value="POT_fam"/>
</dbReference>
<evidence type="ECO:0000256" key="3">
    <source>
        <dbReference type="ARBA" id="ARBA00022692"/>
    </source>
</evidence>
<dbReference type="OrthoDB" id="8904098at2759"/>
<protein>
    <submittedName>
        <fullName evidence="7">NRT1/ PTR FAMILY 2.3</fullName>
    </submittedName>
</protein>
<evidence type="ECO:0000256" key="4">
    <source>
        <dbReference type="ARBA" id="ARBA00022989"/>
    </source>
</evidence>
<keyword evidence="8" id="KW-1185">Reference proteome</keyword>
<dbReference type="EMBL" id="JABWDY010009090">
    <property type="protein sequence ID" value="KAF5201691.1"/>
    <property type="molecule type" value="Genomic_DNA"/>
</dbReference>
<keyword evidence="5 6" id="KW-0472">Membrane</keyword>
<feature type="transmembrane region" description="Helical" evidence="6">
    <location>
        <begin position="537"/>
        <end position="558"/>
    </location>
</feature>
<comment type="similarity">
    <text evidence="2">Belongs to the major facilitator superfamily. Proton-dependent oligopeptide transporter (POT/PTR) (TC 2.A.17) family.</text>
</comment>